<keyword evidence="5 9" id="KW-0648">Protein biosynthesis</keyword>
<name>A0A4U5PM20_STECR</name>
<dbReference type="GO" id="GO:0004831">
    <property type="term" value="F:tyrosine-tRNA ligase activity"/>
    <property type="evidence" value="ECO:0007669"/>
    <property type="project" value="UniProtKB-EC"/>
</dbReference>
<dbReference type="SUPFAM" id="SSF52374">
    <property type="entry name" value="Nucleotidylyl transferase"/>
    <property type="match status" value="1"/>
</dbReference>
<organism evidence="11 12">
    <name type="scientific">Steinernema carpocapsae</name>
    <name type="common">Entomopathogenic nematode</name>
    <dbReference type="NCBI Taxonomy" id="34508"/>
    <lineage>
        <taxon>Eukaryota</taxon>
        <taxon>Metazoa</taxon>
        <taxon>Ecdysozoa</taxon>
        <taxon>Nematoda</taxon>
        <taxon>Chromadorea</taxon>
        <taxon>Rhabditida</taxon>
        <taxon>Tylenchina</taxon>
        <taxon>Panagrolaimomorpha</taxon>
        <taxon>Strongyloidoidea</taxon>
        <taxon>Steinernematidae</taxon>
        <taxon>Steinernema</taxon>
    </lineage>
</organism>
<evidence type="ECO:0000256" key="2">
    <source>
        <dbReference type="ARBA" id="ARBA00022598"/>
    </source>
</evidence>
<protein>
    <recommendedName>
        <fullName evidence="1">tyrosine--tRNA ligase</fullName>
        <ecNumber evidence="1">6.1.1.1</ecNumber>
    </recommendedName>
    <alternativeName>
        <fullName evidence="7">Tyrosyl-tRNA synthetase</fullName>
    </alternativeName>
</protein>
<dbReference type="PRINTS" id="PR01040">
    <property type="entry name" value="TRNASYNTHTYR"/>
</dbReference>
<dbReference type="GO" id="GO:0005737">
    <property type="term" value="C:cytoplasm"/>
    <property type="evidence" value="ECO:0007669"/>
    <property type="project" value="TreeGrafter"/>
</dbReference>
<dbReference type="InterPro" id="IPR050489">
    <property type="entry name" value="Tyr-tRNA_synthase"/>
</dbReference>
<feature type="compositionally biased region" description="Polar residues" evidence="10">
    <location>
        <begin position="372"/>
        <end position="383"/>
    </location>
</feature>
<feature type="compositionally biased region" description="Basic residues" evidence="10">
    <location>
        <begin position="82"/>
        <end position="91"/>
    </location>
</feature>
<feature type="region of interest" description="Disordered" evidence="10">
    <location>
        <begin position="52"/>
        <end position="128"/>
    </location>
</feature>
<dbReference type="Gene3D" id="3.40.50.620">
    <property type="entry name" value="HUPs"/>
    <property type="match status" value="1"/>
</dbReference>
<dbReference type="Proteomes" id="UP000298663">
    <property type="component" value="Unassembled WGS sequence"/>
</dbReference>
<keyword evidence="6 9" id="KW-0030">Aminoacyl-tRNA synthetase</keyword>
<feature type="compositionally biased region" description="Basic and acidic residues" evidence="10">
    <location>
        <begin position="52"/>
        <end position="81"/>
    </location>
</feature>
<keyword evidence="12" id="KW-1185">Reference proteome</keyword>
<reference evidence="11 12" key="1">
    <citation type="journal article" date="2015" name="Genome Biol.">
        <title>Comparative genomics of Steinernema reveals deeply conserved gene regulatory networks.</title>
        <authorList>
            <person name="Dillman A.R."/>
            <person name="Macchietto M."/>
            <person name="Porter C.F."/>
            <person name="Rogers A."/>
            <person name="Williams B."/>
            <person name="Antoshechkin I."/>
            <person name="Lee M.M."/>
            <person name="Goodwin Z."/>
            <person name="Lu X."/>
            <person name="Lewis E.E."/>
            <person name="Goodrich-Blair H."/>
            <person name="Stock S.P."/>
            <person name="Adams B.J."/>
            <person name="Sternberg P.W."/>
            <person name="Mortazavi A."/>
        </authorList>
    </citation>
    <scope>NUCLEOTIDE SEQUENCE [LARGE SCALE GENOMIC DNA]</scope>
    <source>
        <strain evidence="11 12">ALL</strain>
    </source>
</reference>
<evidence type="ECO:0000256" key="9">
    <source>
        <dbReference type="RuleBase" id="RU363036"/>
    </source>
</evidence>
<evidence type="ECO:0000313" key="11">
    <source>
        <dbReference type="EMBL" id="TKR96904.1"/>
    </source>
</evidence>
<dbReference type="InterPro" id="IPR014729">
    <property type="entry name" value="Rossmann-like_a/b/a_fold"/>
</dbReference>
<dbReference type="GO" id="GO:0006437">
    <property type="term" value="P:tyrosyl-tRNA aminoacylation"/>
    <property type="evidence" value="ECO:0007669"/>
    <property type="project" value="InterPro"/>
</dbReference>
<accession>A0A4U5PM20</accession>
<evidence type="ECO:0000256" key="8">
    <source>
        <dbReference type="ARBA" id="ARBA00048248"/>
    </source>
</evidence>
<dbReference type="OrthoDB" id="197206at2759"/>
<keyword evidence="4 9" id="KW-0067">ATP-binding</keyword>
<evidence type="ECO:0000256" key="10">
    <source>
        <dbReference type="SAM" id="MobiDB-lite"/>
    </source>
</evidence>
<dbReference type="PANTHER" id="PTHR46264:SF4">
    <property type="entry name" value="TYROSINE--TRNA LIGASE, CYTOPLASMIC"/>
    <property type="match status" value="1"/>
</dbReference>
<dbReference type="Pfam" id="PF00579">
    <property type="entry name" value="tRNA-synt_1b"/>
    <property type="match status" value="1"/>
</dbReference>
<evidence type="ECO:0000256" key="1">
    <source>
        <dbReference type="ARBA" id="ARBA00013160"/>
    </source>
</evidence>
<dbReference type="GO" id="GO:0005524">
    <property type="term" value="F:ATP binding"/>
    <property type="evidence" value="ECO:0007669"/>
    <property type="project" value="UniProtKB-KW"/>
</dbReference>
<evidence type="ECO:0000256" key="7">
    <source>
        <dbReference type="ARBA" id="ARBA00033323"/>
    </source>
</evidence>
<evidence type="ECO:0000256" key="5">
    <source>
        <dbReference type="ARBA" id="ARBA00022917"/>
    </source>
</evidence>
<proteinExistence type="inferred from homology"/>
<dbReference type="EMBL" id="AZBU02000002">
    <property type="protein sequence ID" value="TKR96904.1"/>
    <property type="molecule type" value="Genomic_DNA"/>
</dbReference>
<feature type="region of interest" description="Disordered" evidence="10">
    <location>
        <begin position="357"/>
        <end position="383"/>
    </location>
</feature>
<dbReference type="PANTHER" id="PTHR46264">
    <property type="entry name" value="TYROSINE-TRNA LIGASE"/>
    <property type="match status" value="1"/>
</dbReference>
<sequence length="383" mass="42951">MAVNATLEAAEAQKRLEIVTRNLQVNLLVYVVRSSAEGEACDGARHEAASARLLGHSDDREAARGLLRPDAEDRRLPEGRPRRDHPVRRPARVPGQHEEYLPGPGEPRHLLQDDHPGPDERAEGPIDKLHFRQGTEYQLDETYTKDMLQLCGLVTPRDAVRAGAEVVKQVASPLLSGLLYPLLQALDEQYLKVSGQFGGVDQRKIFILAEEQLPKLKLGKRWHLMNPMVPGLTGGKMSSSEEDSKIDLLDSAETVARKVKNAACPKDSDDNGVLSFFEHVVLPIVIPEPVKLEGQNYTTAEAIRADFNAGRISEEVLKEYLARFLNGILAQIQESALDDKLARSWRKATRRWRTTTLQKPQQRWTWAKRSTDTWPSSQDPEES</sequence>
<comment type="similarity">
    <text evidence="9">Belongs to the class-I aminoacyl-tRNA synthetase family.</text>
</comment>
<dbReference type="AlphaFoldDB" id="A0A4U5PM20"/>
<dbReference type="EC" id="6.1.1.1" evidence="1"/>
<keyword evidence="3 9" id="KW-0547">Nucleotide-binding</keyword>
<dbReference type="InterPro" id="IPR002305">
    <property type="entry name" value="aa-tRNA-synth_Ic"/>
</dbReference>
<evidence type="ECO:0000256" key="4">
    <source>
        <dbReference type="ARBA" id="ARBA00022840"/>
    </source>
</evidence>
<feature type="compositionally biased region" description="Basic and acidic residues" evidence="10">
    <location>
        <begin position="95"/>
        <end position="128"/>
    </location>
</feature>
<evidence type="ECO:0000256" key="6">
    <source>
        <dbReference type="ARBA" id="ARBA00023146"/>
    </source>
</evidence>
<comment type="catalytic activity">
    <reaction evidence="8">
        <text>tRNA(Tyr) + L-tyrosine + ATP = L-tyrosyl-tRNA(Tyr) + AMP + diphosphate + H(+)</text>
        <dbReference type="Rhea" id="RHEA:10220"/>
        <dbReference type="Rhea" id="RHEA-COMP:9706"/>
        <dbReference type="Rhea" id="RHEA-COMP:9707"/>
        <dbReference type="ChEBI" id="CHEBI:15378"/>
        <dbReference type="ChEBI" id="CHEBI:30616"/>
        <dbReference type="ChEBI" id="CHEBI:33019"/>
        <dbReference type="ChEBI" id="CHEBI:58315"/>
        <dbReference type="ChEBI" id="CHEBI:78442"/>
        <dbReference type="ChEBI" id="CHEBI:78536"/>
        <dbReference type="ChEBI" id="CHEBI:456215"/>
        <dbReference type="EC" id="6.1.1.1"/>
    </reaction>
</comment>
<reference evidence="11 12" key="2">
    <citation type="journal article" date="2019" name="G3 (Bethesda)">
        <title>Hybrid Assembly of the Genome of the Entomopathogenic Nematode Steinernema carpocapsae Identifies the X-Chromosome.</title>
        <authorList>
            <person name="Serra L."/>
            <person name="Macchietto M."/>
            <person name="Macias-Munoz A."/>
            <person name="McGill C.J."/>
            <person name="Rodriguez I.M."/>
            <person name="Rodriguez B."/>
            <person name="Murad R."/>
            <person name="Mortazavi A."/>
        </authorList>
    </citation>
    <scope>NUCLEOTIDE SEQUENCE [LARGE SCALE GENOMIC DNA]</scope>
    <source>
        <strain evidence="11 12">ALL</strain>
    </source>
</reference>
<comment type="caution">
    <text evidence="11">The sequence shown here is derived from an EMBL/GenBank/DDBJ whole genome shotgun (WGS) entry which is preliminary data.</text>
</comment>
<evidence type="ECO:0000313" key="12">
    <source>
        <dbReference type="Proteomes" id="UP000298663"/>
    </source>
</evidence>
<gene>
    <name evidence="11" type="ORF">L596_010854</name>
</gene>
<dbReference type="Gene3D" id="1.10.240.10">
    <property type="entry name" value="Tyrosyl-Transfer RNA Synthetase"/>
    <property type="match status" value="1"/>
</dbReference>
<dbReference type="InterPro" id="IPR002307">
    <property type="entry name" value="Tyr-tRNA-ligase"/>
</dbReference>
<evidence type="ECO:0000256" key="3">
    <source>
        <dbReference type="ARBA" id="ARBA00022741"/>
    </source>
</evidence>
<dbReference type="STRING" id="34508.A0A4U5PM20"/>
<keyword evidence="2 9" id="KW-0436">Ligase</keyword>